<comment type="caution">
    <text evidence="1">The sequence shown here is derived from an EMBL/GenBank/DDBJ whole genome shotgun (WGS) entry which is preliminary data.</text>
</comment>
<protein>
    <submittedName>
        <fullName evidence="1">Uncharacterized protein</fullName>
    </submittedName>
</protein>
<dbReference type="EMBL" id="AYLO01000017">
    <property type="protein sequence ID" value="ESS73546.1"/>
    <property type="molecule type" value="Genomic_DNA"/>
</dbReference>
<dbReference type="Proteomes" id="UP000017842">
    <property type="component" value="Unassembled WGS sequence"/>
</dbReference>
<dbReference type="STRING" id="1116472.MGMO_17c00110"/>
<sequence length="70" mass="7679">MCSAIRELKVVIHARTSNHYTIKPLMVFKAPQYAKLQALTVHGGGLSQIANRPGDPEMVLHSRLVLSVKG</sequence>
<organism evidence="1 2">
    <name type="scientific">Methyloglobulus morosus KoM1</name>
    <dbReference type="NCBI Taxonomy" id="1116472"/>
    <lineage>
        <taxon>Bacteria</taxon>
        <taxon>Pseudomonadati</taxon>
        <taxon>Pseudomonadota</taxon>
        <taxon>Gammaproteobacteria</taxon>
        <taxon>Methylococcales</taxon>
        <taxon>Methylococcaceae</taxon>
        <taxon>Methyloglobulus</taxon>
    </lineage>
</organism>
<keyword evidence="2" id="KW-1185">Reference proteome</keyword>
<reference evidence="1 2" key="1">
    <citation type="journal article" date="2013" name="Genome Announc.">
        <title>Draft Genome Sequence of the Methanotrophic Gammaproteobacterium Methyloglobulus morosus DSM 22980 Strain KoM1.</title>
        <authorList>
            <person name="Poehlein A."/>
            <person name="Deutzmann J.S."/>
            <person name="Daniel R."/>
            <person name="Simeonova D.D."/>
        </authorList>
    </citation>
    <scope>NUCLEOTIDE SEQUENCE [LARGE SCALE GENOMIC DNA]</scope>
    <source>
        <strain evidence="1 2">KoM1</strain>
    </source>
</reference>
<name>V5E1X2_9GAMM</name>
<accession>V5E1X2</accession>
<dbReference type="AlphaFoldDB" id="V5E1X2"/>
<evidence type="ECO:0000313" key="2">
    <source>
        <dbReference type="Proteomes" id="UP000017842"/>
    </source>
</evidence>
<evidence type="ECO:0000313" key="1">
    <source>
        <dbReference type="EMBL" id="ESS73546.1"/>
    </source>
</evidence>
<proteinExistence type="predicted"/>
<gene>
    <name evidence="1" type="ORF">MGMO_17c00110</name>
</gene>